<dbReference type="InterPro" id="IPR036895">
    <property type="entry name" value="Uracil-DNA_glycosylase-like_sf"/>
</dbReference>
<evidence type="ECO:0000256" key="9">
    <source>
        <dbReference type="ARBA" id="ARBA00023204"/>
    </source>
</evidence>
<evidence type="ECO:0000256" key="8">
    <source>
        <dbReference type="ARBA" id="ARBA00023014"/>
    </source>
</evidence>
<evidence type="ECO:0000259" key="10">
    <source>
        <dbReference type="SMART" id="SM00986"/>
    </source>
</evidence>
<evidence type="ECO:0000256" key="3">
    <source>
        <dbReference type="ARBA" id="ARBA00022485"/>
    </source>
</evidence>
<comment type="caution">
    <text evidence="11">The sequence shown here is derived from an EMBL/GenBank/DDBJ whole genome shotgun (WGS) entry which is preliminary data.</text>
</comment>
<dbReference type="SMART" id="SM00987">
    <property type="entry name" value="UreE_C"/>
    <property type="match status" value="1"/>
</dbReference>
<dbReference type="GO" id="GO:0097506">
    <property type="term" value="F:deaminated base DNA N-glycosylase activity"/>
    <property type="evidence" value="ECO:0007669"/>
    <property type="project" value="UniProtKB-ARBA"/>
</dbReference>
<dbReference type="PANTHER" id="PTHR33693:SF9">
    <property type="entry name" value="TYPE-4 URACIL-DNA GLYCOSYLASE"/>
    <property type="match status" value="1"/>
</dbReference>
<dbReference type="AlphaFoldDB" id="A0A9X1YG99"/>
<organism evidence="11 12">
    <name type="scientific">Scleromatobacter humisilvae</name>
    <dbReference type="NCBI Taxonomy" id="2897159"/>
    <lineage>
        <taxon>Bacteria</taxon>
        <taxon>Pseudomonadati</taxon>
        <taxon>Pseudomonadota</taxon>
        <taxon>Betaproteobacteria</taxon>
        <taxon>Burkholderiales</taxon>
        <taxon>Sphaerotilaceae</taxon>
        <taxon>Scleromatobacter</taxon>
    </lineage>
</organism>
<proteinExistence type="inferred from homology"/>
<protein>
    <recommendedName>
        <fullName evidence="2">Type-4 uracil-DNA glycosylase</fullName>
    </recommendedName>
</protein>
<dbReference type="InterPro" id="IPR005273">
    <property type="entry name" value="Ura-DNA_glyco_family4"/>
</dbReference>
<dbReference type="EMBL" id="JAJLJH010000001">
    <property type="protein sequence ID" value="MCK9685167.1"/>
    <property type="molecule type" value="Genomic_DNA"/>
</dbReference>
<dbReference type="NCBIfam" id="TIGR03915">
    <property type="entry name" value="SAM_7_link_chp"/>
    <property type="match status" value="1"/>
</dbReference>
<dbReference type="GO" id="GO:0006281">
    <property type="term" value="P:DNA repair"/>
    <property type="evidence" value="ECO:0007669"/>
    <property type="project" value="UniProtKB-KW"/>
</dbReference>
<evidence type="ECO:0000256" key="6">
    <source>
        <dbReference type="ARBA" id="ARBA00022801"/>
    </source>
</evidence>
<dbReference type="InterPro" id="IPR023875">
    <property type="entry name" value="DNA_repair_put"/>
</dbReference>
<keyword evidence="3" id="KW-0004">4Fe-4S</keyword>
<evidence type="ECO:0000256" key="7">
    <source>
        <dbReference type="ARBA" id="ARBA00023004"/>
    </source>
</evidence>
<keyword evidence="8" id="KW-0411">Iron-sulfur</keyword>
<reference evidence="11" key="1">
    <citation type="submission" date="2021-11" db="EMBL/GenBank/DDBJ databases">
        <title>BS-T2-15 a new species belonging to the Comamonadaceae family isolated from the soil of a French oak forest.</title>
        <authorList>
            <person name="Mieszkin S."/>
            <person name="Alain K."/>
        </authorList>
    </citation>
    <scope>NUCLEOTIDE SEQUENCE</scope>
    <source>
        <strain evidence="11">BS-T2-15</strain>
    </source>
</reference>
<dbReference type="CDD" id="cd10030">
    <property type="entry name" value="UDG-F4_TTUDGA_SPO1dp_like"/>
    <property type="match status" value="1"/>
</dbReference>
<name>A0A9X1YG99_9BURK</name>
<evidence type="ECO:0000256" key="4">
    <source>
        <dbReference type="ARBA" id="ARBA00022723"/>
    </source>
</evidence>
<dbReference type="SUPFAM" id="SSF52141">
    <property type="entry name" value="Uracil-DNA glycosylase-like"/>
    <property type="match status" value="1"/>
</dbReference>
<dbReference type="InterPro" id="IPR025404">
    <property type="entry name" value="DUF4130"/>
</dbReference>
<comment type="similarity">
    <text evidence="1">Belongs to the uracil-DNA glycosylase (UDG) superfamily. Type 4 (UDGa) family.</text>
</comment>
<dbReference type="RefSeq" id="WP_275681176.1">
    <property type="nucleotide sequence ID" value="NZ_JAJLJH010000001.1"/>
</dbReference>
<dbReference type="InterPro" id="IPR005122">
    <property type="entry name" value="Uracil-DNA_glycosylase-like"/>
</dbReference>
<dbReference type="SMART" id="SM00986">
    <property type="entry name" value="UDG"/>
    <property type="match status" value="1"/>
</dbReference>
<feature type="domain" description="Uracil-DNA glycosylase-like" evidence="10">
    <location>
        <begin position="333"/>
        <end position="488"/>
    </location>
</feature>
<evidence type="ECO:0000256" key="2">
    <source>
        <dbReference type="ARBA" id="ARBA00019403"/>
    </source>
</evidence>
<evidence type="ECO:0000256" key="5">
    <source>
        <dbReference type="ARBA" id="ARBA00022763"/>
    </source>
</evidence>
<dbReference type="GO" id="GO:0046872">
    <property type="term" value="F:metal ion binding"/>
    <property type="evidence" value="ECO:0007669"/>
    <property type="project" value="UniProtKB-KW"/>
</dbReference>
<keyword evidence="7" id="KW-0408">Iron</keyword>
<dbReference type="Pfam" id="PF03167">
    <property type="entry name" value="UDG"/>
    <property type="match status" value="1"/>
</dbReference>
<keyword evidence="5" id="KW-0227">DNA damage</keyword>
<accession>A0A9X1YG99</accession>
<keyword evidence="6" id="KW-0378">Hydrolase</keyword>
<sequence length="510" mass="56286">MAAITVRLDSVVDWPGFARAVRALRAEGVAPECVRWRVDGDDGGTPDLFEAGDVRRAGAMSGDAAMSLPRTFVDAAREVFLHADPRRLPLIHRLAARIADDARAWADPLHEDRLQFERLHREVRREIHKMHAFVRFTRVEVPELAEDGEDAARDGVASAASVRHVAWFEPVHHVLEAAAPFFARRFATMRWAILTPRASVEWDGRALSFGPGARQEDAPAADAGEALWLAYYRSIFNPARVKVAMMKKEMPVRFWKNLPEAATVPELLAQAPRREQRMVDDGGVARTRRRGQLEATETTTAPTGVPMSLDGLARQAARCRDCPGADSATQTVFGEGELGARVMLVGEQPGDQEDLRGKPFQGPAGQLLRGAIAERGWPSSALYLTNAVKHFHHELRGKRRIHKTPGQREAMACLHWLEAEIEALRPRAIVALGATAVRSLLGSDVAVTANEGRWLPRPDGTPVLVCLHPAAILRAEPSRQASMRQRWMASLAQADRYVMERVDEPGVAPA</sequence>
<dbReference type="Pfam" id="PF13566">
    <property type="entry name" value="DUF4130"/>
    <property type="match status" value="1"/>
</dbReference>
<evidence type="ECO:0000313" key="11">
    <source>
        <dbReference type="EMBL" id="MCK9685167.1"/>
    </source>
</evidence>
<keyword evidence="4" id="KW-0479">Metal-binding</keyword>
<dbReference type="PANTHER" id="PTHR33693">
    <property type="entry name" value="TYPE-5 URACIL-DNA GLYCOSYLASE"/>
    <property type="match status" value="1"/>
</dbReference>
<evidence type="ECO:0000313" key="12">
    <source>
        <dbReference type="Proteomes" id="UP001139353"/>
    </source>
</evidence>
<dbReference type="Proteomes" id="UP001139353">
    <property type="component" value="Unassembled WGS sequence"/>
</dbReference>
<dbReference type="InterPro" id="IPR051536">
    <property type="entry name" value="UDG_Type-4/5"/>
</dbReference>
<dbReference type="NCBIfam" id="TIGR03914">
    <property type="entry name" value="UDG_fam_dom"/>
    <property type="match status" value="1"/>
</dbReference>
<gene>
    <name evidence="11" type="ORF">LPC04_05515</name>
</gene>
<evidence type="ECO:0000256" key="1">
    <source>
        <dbReference type="ARBA" id="ARBA00006521"/>
    </source>
</evidence>
<keyword evidence="9" id="KW-0234">DNA repair</keyword>
<dbReference type="GO" id="GO:0051539">
    <property type="term" value="F:4 iron, 4 sulfur cluster binding"/>
    <property type="evidence" value="ECO:0007669"/>
    <property type="project" value="UniProtKB-KW"/>
</dbReference>
<keyword evidence="12" id="KW-1185">Reference proteome</keyword>
<dbReference type="Gene3D" id="3.40.470.10">
    <property type="entry name" value="Uracil-DNA glycosylase-like domain"/>
    <property type="match status" value="1"/>
</dbReference>